<evidence type="ECO:0000313" key="3">
    <source>
        <dbReference type="Proteomes" id="UP001465976"/>
    </source>
</evidence>
<evidence type="ECO:0008006" key="4">
    <source>
        <dbReference type="Google" id="ProtNLM"/>
    </source>
</evidence>
<evidence type="ECO:0000256" key="1">
    <source>
        <dbReference type="SAM" id="MobiDB-lite"/>
    </source>
</evidence>
<dbReference type="PANTHER" id="PTHR31551">
    <property type="entry name" value="PRE-MRNA-SPLICING FACTOR CWF18"/>
    <property type="match status" value="1"/>
</dbReference>
<comment type="caution">
    <text evidence="2">The sequence shown here is derived from an EMBL/GenBank/DDBJ whole genome shotgun (WGS) entry which is preliminary data.</text>
</comment>
<evidence type="ECO:0000313" key="2">
    <source>
        <dbReference type="EMBL" id="KAL0570813.1"/>
    </source>
</evidence>
<protein>
    <recommendedName>
        <fullName evidence="4">mRNA splicing factor</fullName>
    </recommendedName>
</protein>
<gene>
    <name evidence="2" type="ORF">V5O48_011149</name>
</gene>
<name>A0ABR3F6C7_9AGAR</name>
<feature type="region of interest" description="Disordered" evidence="1">
    <location>
        <begin position="16"/>
        <end position="56"/>
    </location>
</feature>
<keyword evidence="3" id="KW-1185">Reference proteome</keyword>
<proteinExistence type="predicted"/>
<accession>A0ABR3F6C7</accession>
<sequence>MSLAEAADARKARLLALKKRKEGKTDDDEPVLKNRNFDPATRTLKKHTQSDDVDMQDTVEKNVEGLAEQIITEDEKKREEELDIFNIAPKRPNWDLKRETDKKLAKLERRTQEAIHTLIRQRLAAQKGDSDDIIGAMKAQEKAHADEEPTSDED</sequence>
<organism evidence="2 3">
    <name type="scientific">Marasmius crinis-equi</name>
    <dbReference type="NCBI Taxonomy" id="585013"/>
    <lineage>
        <taxon>Eukaryota</taxon>
        <taxon>Fungi</taxon>
        <taxon>Dikarya</taxon>
        <taxon>Basidiomycota</taxon>
        <taxon>Agaricomycotina</taxon>
        <taxon>Agaricomycetes</taxon>
        <taxon>Agaricomycetidae</taxon>
        <taxon>Agaricales</taxon>
        <taxon>Marasmiineae</taxon>
        <taxon>Marasmiaceae</taxon>
        <taxon>Marasmius</taxon>
    </lineage>
</organism>
<feature type="region of interest" description="Disordered" evidence="1">
    <location>
        <begin position="125"/>
        <end position="154"/>
    </location>
</feature>
<dbReference type="PANTHER" id="PTHR31551:SF1">
    <property type="entry name" value="COILED-COIL DOMAIN-CONTAINING PROTEIN 12"/>
    <property type="match status" value="1"/>
</dbReference>
<dbReference type="Pfam" id="PF08315">
    <property type="entry name" value="cwf18"/>
    <property type="match status" value="1"/>
</dbReference>
<dbReference type="EMBL" id="JBAHYK010000869">
    <property type="protein sequence ID" value="KAL0570813.1"/>
    <property type="molecule type" value="Genomic_DNA"/>
</dbReference>
<dbReference type="Proteomes" id="UP001465976">
    <property type="component" value="Unassembled WGS sequence"/>
</dbReference>
<reference evidence="2 3" key="1">
    <citation type="submission" date="2024-02" db="EMBL/GenBank/DDBJ databases">
        <title>A draft genome for the cacao thread blight pathogen Marasmius crinis-equi.</title>
        <authorList>
            <person name="Cohen S.P."/>
            <person name="Baruah I.K."/>
            <person name="Amoako-Attah I."/>
            <person name="Bukari Y."/>
            <person name="Meinhardt L.W."/>
            <person name="Bailey B.A."/>
        </authorList>
    </citation>
    <scope>NUCLEOTIDE SEQUENCE [LARGE SCALE GENOMIC DNA]</scope>
    <source>
        <strain evidence="2 3">GH-76</strain>
    </source>
</reference>
<dbReference type="InterPro" id="IPR013169">
    <property type="entry name" value="mRNA_splic_Cwf18-like"/>
</dbReference>